<reference evidence="2 3" key="1">
    <citation type="submission" date="2019-03" db="EMBL/GenBank/DDBJ databases">
        <title>Single cell metagenomics reveals metabolic interactions within the superorganism composed of flagellate Streblomastix strix and complex community of Bacteroidetes bacteria on its surface.</title>
        <authorList>
            <person name="Treitli S.C."/>
            <person name="Kolisko M."/>
            <person name="Husnik F."/>
            <person name="Keeling P."/>
            <person name="Hampl V."/>
        </authorList>
    </citation>
    <scope>NUCLEOTIDE SEQUENCE [LARGE SCALE GENOMIC DNA]</scope>
    <source>
        <strain evidence="2">ST1C</strain>
    </source>
</reference>
<dbReference type="Proteomes" id="UP000324800">
    <property type="component" value="Unassembled WGS sequence"/>
</dbReference>
<evidence type="ECO:0000256" key="1">
    <source>
        <dbReference type="SAM" id="MobiDB-lite"/>
    </source>
</evidence>
<evidence type="ECO:0000313" key="2">
    <source>
        <dbReference type="EMBL" id="KAA6396972.1"/>
    </source>
</evidence>
<feature type="region of interest" description="Disordered" evidence="1">
    <location>
        <begin position="1"/>
        <end position="25"/>
    </location>
</feature>
<organism evidence="2 3">
    <name type="scientific">Streblomastix strix</name>
    <dbReference type="NCBI Taxonomy" id="222440"/>
    <lineage>
        <taxon>Eukaryota</taxon>
        <taxon>Metamonada</taxon>
        <taxon>Preaxostyla</taxon>
        <taxon>Oxymonadida</taxon>
        <taxon>Streblomastigidae</taxon>
        <taxon>Streblomastix</taxon>
    </lineage>
</organism>
<gene>
    <name evidence="2" type="ORF">EZS28_007506</name>
</gene>
<proteinExistence type="predicted"/>
<comment type="caution">
    <text evidence="2">The sequence shown here is derived from an EMBL/GenBank/DDBJ whole genome shotgun (WGS) entry which is preliminary data.</text>
</comment>
<feature type="compositionally biased region" description="Low complexity" evidence="1">
    <location>
        <begin position="1"/>
        <end position="15"/>
    </location>
</feature>
<protein>
    <submittedName>
        <fullName evidence="2">Uncharacterized protein</fullName>
    </submittedName>
</protein>
<accession>A0A5J4WQW7</accession>
<name>A0A5J4WQW7_9EUKA</name>
<sequence>MEQSTKLSTESSTETPKQVRPIKYQTQEQAKSVYDDYGELHASDANNPSQNIDSIYEKQNNMALKITFDFGVVYKEQNYEKLGGQSTISYNYIWPEEARTKKLIPKSIITEQDLDEYKDITQAVAQRNQLTFICKAIEVQQQQLQDYKGQDIDSEIDNILEFSVLIAQSAENETPAFYISNKETLTGLRFCPFCKSRAFDPLHSQFERDFEKHIKKCEIDEGKIIKENKTYKFLLANGGENEFKPTQYYITYDFETVEKVINKDFGKSSKQISQLIPLSVVSTIKNKQDPRLTCRNRWTDQGRKEERREGRDLGIREIDNDSGEILDGNVSTNSEILAIMGNNQHERFHTISIYAPIERQPEYQQATTLVKDNEIQGYRRGSERLQDNV</sequence>
<dbReference type="AlphaFoldDB" id="A0A5J4WQW7"/>
<evidence type="ECO:0000313" key="3">
    <source>
        <dbReference type="Proteomes" id="UP000324800"/>
    </source>
</evidence>
<dbReference type="EMBL" id="SNRW01001295">
    <property type="protein sequence ID" value="KAA6396972.1"/>
    <property type="molecule type" value="Genomic_DNA"/>
</dbReference>